<dbReference type="EMBL" id="JBBPBM010001337">
    <property type="protein sequence ID" value="KAK8484902.1"/>
    <property type="molecule type" value="Genomic_DNA"/>
</dbReference>
<sequence>MNKPQIKATKASDEFLIKTDHQSRTFVAWPVHVQDDLTSLVFHLPLEFDKPKTRGNKFKLEKEMITGMEHGTNEIEKKECLIP</sequence>
<dbReference type="Proteomes" id="UP001472677">
    <property type="component" value="Unassembled WGS sequence"/>
</dbReference>
<proteinExistence type="predicted"/>
<comment type="caution">
    <text evidence="1">The sequence shown here is derived from an EMBL/GenBank/DDBJ whole genome shotgun (WGS) entry which is preliminary data.</text>
</comment>
<protein>
    <submittedName>
        <fullName evidence="1">Uncharacterized protein</fullName>
    </submittedName>
</protein>
<name>A0ABR1ZW18_9ROSI</name>
<evidence type="ECO:0000313" key="2">
    <source>
        <dbReference type="Proteomes" id="UP001472677"/>
    </source>
</evidence>
<accession>A0ABR1ZW18</accession>
<gene>
    <name evidence="1" type="ORF">V6N12_019319</name>
</gene>
<organism evidence="1 2">
    <name type="scientific">Hibiscus sabdariffa</name>
    <name type="common">roselle</name>
    <dbReference type="NCBI Taxonomy" id="183260"/>
    <lineage>
        <taxon>Eukaryota</taxon>
        <taxon>Viridiplantae</taxon>
        <taxon>Streptophyta</taxon>
        <taxon>Embryophyta</taxon>
        <taxon>Tracheophyta</taxon>
        <taxon>Spermatophyta</taxon>
        <taxon>Magnoliopsida</taxon>
        <taxon>eudicotyledons</taxon>
        <taxon>Gunneridae</taxon>
        <taxon>Pentapetalae</taxon>
        <taxon>rosids</taxon>
        <taxon>malvids</taxon>
        <taxon>Malvales</taxon>
        <taxon>Malvaceae</taxon>
        <taxon>Malvoideae</taxon>
        <taxon>Hibiscus</taxon>
    </lineage>
</organism>
<reference evidence="1 2" key="1">
    <citation type="journal article" date="2024" name="G3 (Bethesda)">
        <title>Genome assembly of Hibiscus sabdariffa L. provides insights into metabolisms of medicinal natural products.</title>
        <authorList>
            <person name="Kim T."/>
        </authorList>
    </citation>
    <scope>NUCLEOTIDE SEQUENCE [LARGE SCALE GENOMIC DNA]</scope>
    <source>
        <strain evidence="1">TK-2024</strain>
        <tissue evidence="1">Old leaves</tissue>
    </source>
</reference>
<evidence type="ECO:0000313" key="1">
    <source>
        <dbReference type="EMBL" id="KAK8484902.1"/>
    </source>
</evidence>
<keyword evidence="2" id="KW-1185">Reference proteome</keyword>